<gene>
    <name evidence="1" type="ORF">SAMN05192561_1178</name>
</gene>
<organism evidence="1 2">
    <name type="scientific">Halopenitus malekzadehii</name>
    <dbReference type="NCBI Taxonomy" id="1267564"/>
    <lineage>
        <taxon>Archaea</taxon>
        <taxon>Methanobacteriati</taxon>
        <taxon>Methanobacteriota</taxon>
        <taxon>Stenosarchaea group</taxon>
        <taxon>Halobacteria</taxon>
        <taxon>Halobacteriales</taxon>
        <taxon>Haloferacaceae</taxon>
        <taxon>Halopenitus</taxon>
    </lineage>
</organism>
<dbReference type="RefSeq" id="WP_092817787.1">
    <property type="nucleotide sequence ID" value="NZ_FNWU01000017.1"/>
</dbReference>
<accession>A0A1H6JRT6</accession>
<reference evidence="1 2" key="1">
    <citation type="submission" date="2016-10" db="EMBL/GenBank/DDBJ databases">
        <authorList>
            <person name="de Groot N.N."/>
        </authorList>
    </citation>
    <scope>NUCLEOTIDE SEQUENCE [LARGE SCALE GENOMIC DNA]</scope>
    <source>
        <strain evidence="1 2">IBRC-M10418</strain>
    </source>
</reference>
<proteinExistence type="predicted"/>
<dbReference type="Proteomes" id="UP000199215">
    <property type="component" value="Unassembled WGS sequence"/>
</dbReference>
<dbReference type="EMBL" id="FNWU01000017">
    <property type="protein sequence ID" value="SEH63626.1"/>
    <property type="molecule type" value="Genomic_DNA"/>
</dbReference>
<keyword evidence="2" id="KW-1185">Reference proteome</keyword>
<dbReference type="OrthoDB" id="339831at2157"/>
<evidence type="ECO:0000313" key="2">
    <source>
        <dbReference type="Proteomes" id="UP000199215"/>
    </source>
</evidence>
<name>A0A1H6JRT6_9EURY</name>
<sequence length="70" mass="7983">MSDTPIETIDTLLESVEADVDDEALGFKLRTARQLLLVLRERETVGQEALEHADIDPETRDQLRELGYLE</sequence>
<evidence type="ECO:0000313" key="1">
    <source>
        <dbReference type="EMBL" id="SEH63626.1"/>
    </source>
</evidence>
<dbReference type="AlphaFoldDB" id="A0A1H6JRT6"/>
<protein>
    <submittedName>
        <fullName evidence="1">Uncharacterized protein</fullName>
    </submittedName>
</protein>